<evidence type="ECO:0000256" key="1">
    <source>
        <dbReference type="SAM" id="MobiDB-lite"/>
    </source>
</evidence>
<dbReference type="SUPFAM" id="SSF54523">
    <property type="entry name" value="Pili subunits"/>
    <property type="match status" value="1"/>
</dbReference>
<dbReference type="AlphaFoldDB" id="A0A2S9XVN7"/>
<gene>
    <name evidence="3" type="primary">gspG</name>
    <name evidence="3" type="ORF">ENSA7_67560</name>
</gene>
<protein>
    <submittedName>
        <fullName evidence="3">Putative type II secretion system protein G</fullName>
    </submittedName>
</protein>
<dbReference type="InterPro" id="IPR013545">
    <property type="entry name" value="T2SS_protein-GspG_C"/>
</dbReference>
<feature type="region of interest" description="Disordered" evidence="1">
    <location>
        <begin position="85"/>
        <end position="116"/>
    </location>
</feature>
<dbReference type="Proteomes" id="UP000238823">
    <property type="component" value="Unassembled WGS sequence"/>
</dbReference>
<feature type="compositionally biased region" description="Basic and acidic residues" evidence="1">
    <location>
        <begin position="105"/>
        <end position="116"/>
    </location>
</feature>
<accession>A0A2S9XVN7</accession>
<sequence>MLAIIGLIMGGVAVVAFNALARAKYETAAKDIASWSESVEMYRLYRGECPKSPQDLLAAGIIKRISKDPWGSDYVLTCPGEHAEFDISSPGQDRELGTVDDANSWDEHLGEVPEDG</sequence>
<reference evidence="3 4" key="1">
    <citation type="submission" date="2018-03" db="EMBL/GenBank/DDBJ databases">
        <title>Draft Genome Sequences of the Obligatory Marine Myxobacteria Enhygromyxa salina SWB007.</title>
        <authorList>
            <person name="Poehlein A."/>
            <person name="Moghaddam J.A."/>
            <person name="Harms H."/>
            <person name="Alanjari M."/>
            <person name="Koenig G.M."/>
            <person name="Daniel R."/>
            <person name="Schaeberle T.F."/>
        </authorList>
    </citation>
    <scope>NUCLEOTIDE SEQUENCE [LARGE SCALE GENOMIC DNA]</scope>
    <source>
        <strain evidence="3 4">SWB007</strain>
    </source>
</reference>
<dbReference type="EMBL" id="PVNL01000133">
    <property type="protein sequence ID" value="PRP96925.1"/>
    <property type="molecule type" value="Genomic_DNA"/>
</dbReference>
<dbReference type="Gene3D" id="3.30.700.10">
    <property type="entry name" value="Glycoprotein, Type 4 Pilin"/>
    <property type="match status" value="1"/>
</dbReference>
<name>A0A2S9XVN7_9BACT</name>
<dbReference type="InterPro" id="IPR045584">
    <property type="entry name" value="Pilin-like"/>
</dbReference>
<evidence type="ECO:0000313" key="3">
    <source>
        <dbReference type="EMBL" id="PRP96925.1"/>
    </source>
</evidence>
<comment type="caution">
    <text evidence="3">The sequence shown here is derived from an EMBL/GenBank/DDBJ whole genome shotgun (WGS) entry which is preliminary data.</text>
</comment>
<evidence type="ECO:0000313" key="4">
    <source>
        <dbReference type="Proteomes" id="UP000238823"/>
    </source>
</evidence>
<feature type="domain" description="Type II secretion system protein GspG C-terminal" evidence="2">
    <location>
        <begin position="17"/>
        <end position="102"/>
    </location>
</feature>
<organism evidence="3 4">
    <name type="scientific">Enhygromyxa salina</name>
    <dbReference type="NCBI Taxonomy" id="215803"/>
    <lineage>
        <taxon>Bacteria</taxon>
        <taxon>Pseudomonadati</taxon>
        <taxon>Myxococcota</taxon>
        <taxon>Polyangia</taxon>
        <taxon>Nannocystales</taxon>
        <taxon>Nannocystaceae</taxon>
        <taxon>Enhygromyxa</taxon>
    </lineage>
</organism>
<proteinExistence type="predicted"/>
<evidence type="ECO:0000259" key="2">
    <source>
        <dbReference type="Pfam" id="PF08334"/>
    </source>
</evidence>
<dbReference type="Pfam" id="PF08334">
    <property type="entry name" value="T2SSG"/>
    <property type="match status" value="1"/>
</dbReference>